<evidence type="ECO:0000313" key="2">
    <source>
        <dbReference type="EMBL" id="SMH52318.1"/>
    </source>
</evidence>
<dbReference type="PANTHER" id="PTHR43433">
    <property type="entry name" value="HYDROLASE, ALPHA/BETA FOLD FAMILY PROTEIN"/>
    <property type="match status" value="1"/>
</dbReference>
<gene>
    <name evidence="2" type="ORF">SAMN02982922_4637</name>
</gene>
<accession>A0A1X7PKW6</accession>
<keyword evidence="3" id="KW-1185">Reference proteome</keyword>
<sequence>MMSAGPLPDIPKPSASGCPAVVRSGEVLLAAETFGSPSDPALVLVMGATASMMWWPEELCRALAARGFHVVRYDHRDTGRSTNGMPDYSVEEMMQDLVAVLDHYRIERVHLIGTSLGALICQMVALSFPQRVRSLTLIAAEPLGWTGPDLPGMAPEVSAHFGRLATLDWTSRTAVADFMLGVARLCAATSSAFDEKRERLRIEAEMDRAREMRSAFNHSRIGLRGDWSGAIGRIGQPVLVIHGAEDPVVPIDNGRAIASTARNARLLELSGVGHELPERAIVPIVEAIADFVALTDPSN</sequence>
<protein>
    <submittedName>
        <fullName evidence="2">Pimeloyl-ACP methyl ester carboxylesterase</fullName>
    </submittedName>
</protein>
<dbReference type="InterPro" id="IPR000073">
    <property type="entry name" value="AB_hydrolase_1"/>
</dbReference>
<organism evidence="2 3">
    <name type="scientific">Mesorhizobium australicum</name>
    <dbReference type="NCBI Taxonomy" id="536018"/>
    <lineage>
        <taxon>Bacteria</taxon>
        <taxon>Pseudomonadati</taxon>
        <taxon>Pseudomonadota</taxon>
        <taxon>Alphaproteobacteria</taxon>
        <taxon>Hyphomicrobiales</taxon>
        <taxon>Phyllobacteriaceae</taxon>
        <taxon>Mesorhizobium</taxon>
    </lineage>
</organism>
<dbReference type="InterPro" id="IPR050471">
    <property type="entry name" value="AB_hydrolase"/>
</dbReference>
<evidence type="ECO:0000259" key="1">
    <source>
        <dbReference type="Pfam" id="PF00561"/>
    </source>
</evidence>
<feature type="domain" description="AB hydrolase-1" evidence="1">
    <location>
        <begin position="40"/>
        <end position="276"/>
    </location>
</feature>
<dbReference type="Gene3D" id="3.40.50.1820">
    <property type="entry name" value="alpha/beta hydrolase"/>
    <property type="match status" value="1"/>
</dbReference>
<dbReference type="EMBL" id="FXBL01000004">
    <property type="protein sequence ID" value="SMH52318.1"/>
    <property type="molecule type" value="Genomic_DNA"/>
</dbReference>
<dbReference type="GO" id="GO:0046503">
    <property type="term" value="P:glycerolipid catabolic process"/>
    <property type="evidence" value="ECO:0007669"/>
    <property type="project" value="TreeGrafter"/>
</dbReference>
<dbReference type="Pfam" id="PF00561">
    <property type="entry name" value="Abhydrolase_1"/>
    <property type="match status" value="1"/>
</dbReference>
<evidence type="ECO:0000313" key="3">
    <source>
        <dbReference type="Proteomes" id="UP000193083"/>
    </source>
</evidence>
<dbReference type="PRINTS" id="PR00111">
    <property type="entry name" value="ABHYDROLASE"/>
</dbReference>
<dbReference type="AlphaFoldDB" id="A0A1X7PKW6"/>
<dbReference type="PANTHER" id="PTHR43433:SF5">
    <property type="entry name" value="AB HYDROLASE-1 DOMAIN-CONTAINING PROTEIN"/>
    <property type="match status" value="1"/>
</dbReference>
<name>A0A1X7PKW6_9HYPH</name>
<dbReference type="SUPFAM" id="SSF53474">
    <property type="entry name" value="alpha/beta-Hydrolases"/>
    <property type="match status" value="1"/>
</dbReference>
<dbReference type="Proteomes" id="UP000193083">
    <property type="component" value="Unassembled WGS sequence"/>
</dbReference>
<dbReference type="InterPro" id="IPR029058">
    <property type="entry name" value="AB_hydrolase_fold"/>
</dbReference>
<reference evidence="3" key="1">
    <citation type="submission" date="2017-04" db="EMBL/GenBank/DDBJ databases">
        <authorList>
            <person name="Varghese N."/>
            <person name="Submissions S."/>
        </authorList>
    </citation>
    <scope>NUCLEOTIDE SEQUENCE [LARGE SCALE GENOMIC DNA]</scope>
    <source>
        <strain evidence="3">B5P</strain>
    </source>
</reference>
<proteinExistence type="predicted"/>
<dbReference type="GO" id="GO:0004806">
    <property type="term" value="F:triacylglycerol lipase activity"/>
    <property type="evidence" value="ECO:0007669"/>
    <property type="project" value="TreeGrafter"/>
</dbReference>